<keyword evidence="11" id="KW-1185">Reference proteome</keyword>
<dbReference type="GO" id="GO:0022857">
    <property type="term" value="F:transmembrane transporter activity"/>
    <property type="evidence" value="ECO:0007669"/>
    <property type="project" value="InterPro"/>
</dbReference>
<gene>
    <name evidence="10" type="ORF">OMP38_01950</name>
</gene>
<dbReference type="InterPro" id="IPR011701">
    <property type="entry name" value="MFS"/>
</dbReference>
<feature type="transmembrane region" description="Helical" evidence="8">
    <location>
        <begin position="132"/>
        <end position="150"/>
    </location>
</feature>
<proteinExistence type="predicted"/>
<dbReference type="RefSeq" id="WP_277563652.1">
    <property type="nucleotide sequence ID" value="NZ_JAPDHZ010000002.1"/>
</dbReference>
<evidence type="ECO:0000256" key="4">
    <source>
        <dbReference type="ARBA" id="ARBA00022692"/>
    </source>
</evidence>
<feature type="transmembrane region" description="Helical" evidence="8">
    <location>
        <begin position="387"/>
        <end position="414"/>
    </location>
</feature>
<dbReference type="SUPFAM" id="SSF103473">
    <property type="entry name" value="MFS general substrate transporter"/>
    <property type="match status" value="1"/>
</dbReference>
<evidence type="ECO:0000256" key="3">
    <source>
        <dbReference type="ARBA" id="ARBA00022475"/>
    </source>
</evidence>
<comment type="caution">
    <text evidence="10">The sequence shown here is derived from an EMBL/GenBank/DDBJ whole genome shotgun (WGS) entry which is preliminary data.</text>
</comment>
<dbReference type="CDD" id="cd17502">
    <property type="entry name" value="MFS_Azr1_MDR_like"/>
    <property type="match status" value="1"/>
</dbReference>
<protein>
    <submittedName>
        <fullName evidence="10">MFS transporter</fullName>
    </submittedName>
</protein>
<evidence type="ECO:0000256" key="8">
    <source>
        <dbReference type="SAM" id="Phobius"/>
    </source>
</evidence>
<dbReference type="Gene3D" id="1.20.1720.10">
    <property type="entry name" value="Multidrug resistance protein D"/>
    <property type="match status" value="1"/>
</dbReference>
<name>A0A9X4KDA1_9BACL</name>
<evidence type="ECO:0000313" key="10">
    <source>
        <dbReference type="EMBL" id="MDG0789745.1"/>
    </source>
</evidence>
<dbReference type="InterPro" id="IPR020846">
    <property type="entry name" value="MFS_dom"/>
</dbReference>
<feature type="transmembrane region" description="Helical" evidence="8">
    <location>
        <begin position="101"/>
        <end position="125"/>
    </location>
</feature>
<evidence type="ECO:0000313" key="11">
    <source>
        <dbReference type="Proteomes" id="UP001153387"/>
    </source>
</evidence>
<keyword evidence="2" id="KW-0813">Transport</keyword>
<feature type="domain" description="Major facilitator superfamily (MFS) profile" evidence="9">
    <location>
        <begin position="11"/>
        <end position="494"/>
    </location>
</feature>
<dbReference type="InterPro" id="IPR036259">
    <property type="entry name" value="MFS_trans_sf"/>
</dbReference>
<keyword evidence="3" id="KW-1003">Cell membrane</keyword>
<evidence type="ECO:0000256" key="7">
    <source>
        <dbReference type="SAM" id="MobiDB-lite"/>
    </source>
</evidence>
<dbReference type="PANTHER" id="PTHR23501:SF170">
    <property type="entry name" value="MULTIDRUG RESISTANCE PROTEIN 3"/>
    <property type="match status" value="1"/>
</dbReference>
<accession>A0A9X4KDA1</accession>
<evidence type="ECO:0000259" key="9">
    <source>
        <dbReference type="PROSITE" id="PS50850"/>
    </source>
</evidence>
<dbReference type="GO" id="GO:0005886">
    <property type="term" value="C:plasma membrane"/>
    <property type="evidence" value="ECO:0007669"/>
    <property type="project" value="UniProtKB-SubCell"/>
</dbReference>
<feature type="transmembrane region" description="Helical" evidence="8">
    <location>
        <begin position="47"/>
        <end position="64"/>
    </location>
</feature>
<keyword evidence="4 8" id="KW-0812">Transmembrane</keyword>
<reference evidence="10 11" key="1">
    <citation type="submission" date="2022-10" db="EMBL/GenBank/DDBJ databases">
        <title>Comparative genomic analysis of Cohnella hashimotonis sp. nov., isolated from the International Space Station.</title>
        <authorList>
            <person name="Simpson A."/>
            <person name="Venkateswaran K."/>
        </authorList>
    </citation>
    <scope>NUCLEOTIDE SEQUENCE [LARGE SCALE GENOMIC DNA]</scope>
    <source>
        <strain evidence="10 11">DSM 18997</strain>
    </source>
</reference>
<dbReference type="Pfam" id="PF07690">
    <property type="entry name" value="MFS_1"/>
    <property type="match status" value="1"/>
</dbReference>
<dbReference type="Proteomes" id="UP001153387">
    <property type="component" value="Unassembled WGS sequence"/>
</dbReference>
<dbReference type="InterPro" id="IPR004638">
    <property type="entry name" value="EmrB-like"/>
</dbReference>
<dbReference type="EMBL" id="JAPDHZ010000002">
    <property type="protein sequence ID" value="MDG0789745.1"/>
    <property type="molecule type" value="Genomic_DNA"/>
</dbReference>
<keyword evidence="6 8" id="KW-0472">Membrane</keyword>
<organism evidence="10 11">
    <name type="scientific">Cohnella ginsengisoli</name>
    <dbReference type="NCBI Taxonomy" id="425004"/>
    <lineage>
        <taxon>Bacteria</taxon>
        <taxon>Bacillati</taxon>
        <taxon>Bacillota</taxon>
        <taxon>Bacilli</taxon>
        <taxon>Bacillales</taxon>
        <taxon>Paenibacillaceae</taxon>
        <taxon>Cohnella</taxon>
    </lineage>
</organism>
<dbReference type="Gene3D" id="1.20.1250.20">
    <property type="entry name" value="MFS general substrate transporter like domains"/>
    <property type="match status" value="1"/>
</dbReference>
<evidence type="ECO:0000256" key="2">
    <source>
        <dbReference type="ARBA" id="ARBA00022448"/>
    </source>
</evidence>
<dbReference type="PROSITE" id="PS50850">
    <property type="entry name" value="MFS"/>
    <property type="match status" value="1"/>
</dbReference>
<feature type="transmembrane region" description="Helical" evidence="8">
    <location>
        <begin position="162"/>
        <end position="184"/>
    </location>
</feature>
<feature type="region of interest" description="Disordered" evidence="7">
    <location>
        <begin position="498"/>
        <end position="518"/>
    </location>
</feature>
<dbReference type="PANTHER" id="PTHR23501">
    <property type="entry name" value="MAJOR FACILITATOR SUPERFAMILY"/>
    <property type="match status" value="1"/>
</dbReference>
<sequence length="518" mass="54821">MSTVSKNTGLIVLSMALGLLMASLDNTIVSASINKVIENIGGFEKVSWVFTAYMLASTSTMLIFGKLSDMFGRKRFYLIGIGLFLLGSALCGMAQSIDQLIWFRVIQGVGSGSVFPISFSIIFTLFADPKQAAKLSGVMGAVFGLSSVAGPQLGTLISEHMSWRWCFYVNVPIGIASMLILVFSLRESKAEKKPRIDYWGAFLLVAATVSALMALELGGKDYAWGSWQILGLFALGAIAGATFVAVELKAEEPVLPLSIFKNRLVFGVSLLCFCQGVIMFSAIAYLPLYATAVLGKTNSNGILTPMMASLIAGAIVSGFFVARLRFRTVLFANMSLGVVAAVLLMNLSPDMAYWQVIGIMLLLGFGVIGPLMSLGQTAVAMSVHPRYIGISSSVVGFWRNIGGVIGASVMAVLVNASLKDSSREAIAKFDIPSDQAGTLANPETVIKGASQLPADLLAFMRGAIGGAISHGFILSLIVMIAGALVALSVGNARYQKKNETAPAPDFGPPSRASIDRIG</sequence>
<feature type="transmembrane region" description="Helical" evidence="8">
    <location>
        <begin position="227"/>
        <end position="246"/>
    </location>
</feature>
<evidence type="ECO:0000256" key="1">
    <source>
        <dbReference type="ARBA" id="ARBA00004651"/>
    </source>
</evidence>
<evidence type="ECO:0000256" key="5">
    <source>
        <dbReference type="ARBA" id="ARBA00022989"/>
    </source>
</evidence>
<comment type="subcellular location">
    <subcellularLocation>
        <location evidence="1">Cell membrane</location>
        <topology evidence="1">Multi-pass membrane protein</topology>
    </subcellularLocation>
</comment>
<feature type="transmembrane region" description="Helical" evidence="8">
    <location>
        <begin position="302"/>
        <end position="322"/>
    </location>
</feature>
<dbReference type="NCBIfam" id="TIGR00711">
    <property type="entry name" value="efflux_EmrB"/>
    <property type="match status" value="1"/>
</dbReference>
<feature type="transmembrane region" description="Helical" evidence="8">
    <location>
        <begin position="266"/>
        <end position="290"/>
    </location>
</feature>
<evidence type="ECO:0000256" key="6">
    <source>
        <dbReference type="ARBA" id="ARBA00023136"/>
    </source>
</evidence>
<feature type="transmembrane region" description="Helical" evidence="8">
    <location>
        <begin position="196"/>
        <end position="215"/>
    </location>
</feature>
<feature type="transmembrane region" description="Helical" evidence="8">
    <location>
        <begin position="76"/>
        <end position="95"/>
    </location>
</feature>
<feature type="transmembrane region" description="Helical" evidence="8">
    <location>
        <begin position="463"/>
        <end position="487"/>
    </location>
</feature>
<keyword evidence="5 8" id="KW-1133">Transmembrane helix</keyword>
<feature type="transmembrane region" description="Helical" evidence="8">
    <location>
        <begin position="353"/>
        <end position="375"/>
    </location>
</feature>
<feature type="transmembrane region" description="Helical" evidence="8">
    <location>
        <begin position="329"/>
        <end position="347"/>
    </location>
</feature>
<dbReference type="FunFam" id="1.20.1720.10:FF:000004">
    <property type="entry name" value="EmrB/QacA family drug resistance transporter"/>
    <property type="match status" value="1"/>
</dbReference>
<dbReference type="AlphaFoldDB" id="A0A9X4KDA1"/>